<proteinExistence type="predicted"/>
<evidence type="ECO:0000313" key="3">
    <source>
        <dbReference type="EMBL" id="KAF1989115.1"/>
    </source>
</evidence>
<dbReference type="PROSITE" id="PS50097">
    <property type="entry name" value="BTB"/>
    <property type="match status" value="1"/>
</dbReference>
<reference evidence="3" key="1">
    <citation type="journal article" date="2020" name="Stud. Mycol.">
        <title>101 Dothideomycetes genomes: a test case for predicting lifestyles and emergence of pathogens.</title>
        <authorList>
            <person name="Haridas S."/>
            <person name="Albert R."/>
            <person name="Binder M."/>
            <person name="Bloem J."/>
            <person name="Labutti K."/>
            <person name="Salamov A."/>
            <person name="Andreopoulos B."/>
            <person name="Baker S."/>
            <person name="Barry K."/>
            <person name="Bills G."/>
            <person name="Bluhm B."/>
            <person name="Cannon C."/>
            <person name="Castanera R."/>
            <person name="Culley D."/>
            <person name="Daum C."/>
            <person name="Ezra D."/>
            <person name="Gonzalez J."/>
            <person name="Henrissat B."/>
            <person name="Kuo A."/>
            <person name="Liang C."/>
            <person name="Lipzen A."/>
            <person name="Lutzoni F."/>
            <person name="Magnuson J."/>
            <person name="Mondo S."/>
            <person name="Nolan M."/>
            <person name="Ohm R."/>
            <person name="Pangilinan J."/>
            <person name="Park H.-J."/>
            <person name="Ramirez L."/>
            <person name="Alfaro M."/>
            <person name="Sun H."/>
            <person name="Tritt A."/>
            <person name="Yoshinaga Y."/>
            <person name="Zwiers L.-H."/>
            <person name="Turgeon B."/>
            <person name="Goodwin S."/>
            <person name="Spatafora J."/>
            <person name="Crous P."/>
            <person name="Grigoriev I."/>
        </authorList>
    </citation>
    <scope>NUCLEOTIDE SEQUENCE</scope>
    <source>
        <strain evidence="3">CBS 113979</strain>
    </source>
</reference>
<evidence type="ECO:0000256" key="1">
    <source>
        <dbReference type="SAM" id="MobiDB-lite"/>
    </source>
</evidence>
<dbReference type="InterPro" id="IPR011333">
    <property type="entry name" value="SKP1/BTB/POZ_sf"/>
</dbReference>
<feature type="region of interest" description="Disordered" evidence="1">
    <location>
        <begin position="220"/>
        <end position="260"/>
    </location>
</feature>
<dbReference type="Pfam" id="PF00651">
    <property type="entry name" value="BTB"/>
    <property type="match status" value="1"/>
</dbReference>
<gene>
    <name evidence="3" type="ORF">K402DRAFT_372662</name>
</gene>
<dbReference type="AlphaFoldDB" id="A0A6G1H7H9"/>
<dbReference type="SMART" id="SM00225">
    <property type="entry name" value="BTB"/>
    <property type="match status" value="1"/>
</dbReference>
<dbReference type="OrthoDB" id="1022638at2759"/>
<dbReference type="SUPFAM" id="SSF54695">
    <property type="entry name" value="POZ domain"/>
    <property type="match status" value="1"/>
</dbReference>
<sequence>MEQPQEREKQLHELLSKSMVDIYVGPENTHWVLHEKLLCYRSKFFSKIFYSTSKFTGRAATSKTFGLPDEEDEPFKAFVGWLYSGFVKPPKEERELGDLFDLYLMGEKWQIAGLVKDVLDAVRTFYKQNDSFPGLRRVQYIYANTDADSPMRQLLVSSIARMLTLGDGIPAHWDKALRKNAQLAVDIIKSIQDWKISEDQVPDPREEAGEMEVKKVKVVEDAEKNMSDEKVAEVVDKTQTPEGASEDEGDKTLVNGADSE</sequence>
<dbReference type="EMBL" id="ML977146">
    <property type="protein sequence ID" value="KAF1989115.1"/>
    <property type="molecule type" value="Genomic_DNA"/>
</dbReference>
<accession>A0A6G1H7H9</accession>
<dbReference type="PANTHER" id="PTHR47843:SF2">
    <property type="entry name" value="BTB DOMAIN-CONTAINING PROTEIN"/>
    <property type="match status" value="1"/>
</dbReference>
<organism evidence="3 4">
    <name type="scientific">Aulographum hederae CBS 113979</name>
    <dbReference type="NCBI Taxonomy" id="1176131"/>
    <lineage>
        <taxon>Eukaryota</taxon>
        <taxon>Fungi</taxon>
        <taxon>Dikarya</taxon>
        <taxon>Ascomycota</taxon>
        <taxon>Pezizomycotina</taxon>
        <taxon>Dothideomycetes</taxon>
        <taxon>Pleosporomycetidae</taxon>
        <taxon>Aulographales</taxon>
        <taxon>Aulographaceae</taxon>
    </lineage>
</organism>
<keyword evidence="4" id="KW-1185">Reference proteome</keyword>
<feature type="domain" description="BTB" evidence="2">
    <location>
        <begin position="20"/>
        <end position="91"/>
    </location>
</feature>
<name>A0A6G1H7H9_9PEZI</name>
<dbReference type="InterPro" id="IPR000210">
    <property type="entry name" value="BTB/POZ_dom"/>
</dbReference>
<dbReference type="Gene3D" id="3.30.710.10">
    <property type="entry name" value="Potassium Channel Kv1.1, Chain A"/>
    <property type="match status" value="1"/>
</dbReference>
<feature type="compositionally biased region" description="Basic and acidic residues" evidence="1">
    <location>
        <begin position="220"/>
        <end position="236"/>
    </location>
</feature>
<dbReference type="Proteomes" id="UP000800041">
    <property type="component" value="Unassembled WGS sequence"/>
</dbReference>
<dbReference type="PANTHER" id="PTHR47843">
    <property type="entry name" value="BTB DOMAIN-CONTAINING PROTEIN-RELATED"/>
    <property type="match status" value="1"/>
</dbReference>
<protein>
    <recommendedName>
        <fullName evidence="2">BTB domain-containing protein</fullName>
    </recommendedName>
</protein>
<evidence type="ECO:0000313" key="4">
    <source>
        <dbReference type="Proteomes" id="UP000800041"/>
    </source>
</evidence>
<evidence type="ECO:0000259" key="2">
    <source>
        <dbReference type="PROSITE" id="PS50097"/>
    </source>
</evidence>